<sequence length="112" mass="11387">MPPRRSGGGGGTPPASGSRARTEGGIRRPPFHCTPTSGGPSRPGATSLGFLPVEVAVATAGGAAECVERPLLARRHELPAPVHRMPPDPYRVILQALPIPNSASAAVCLPVA</sequence>
<reference evidence="2 3" key="1">
    <citation type="journal article" date="2019" name="Nat. Plants">
        <title>Genome sequencing of Musa balbisiana reveals subgenome evolution and function divergence in polyploid bananas.</title>
        <authorList>
            <person name="Yao X."/>
        </authorList>
    </citation>
    <scope>NUCLEOTIDE SEQUENCE [LARGE SCALE GENOMIC DNA]</scope>
    <source>
        <strain evidence="3">cv. DH-PKW</strain>
        <tissue evidence="2">Leaves</tissue>
    </source>
</reference>
<comment type="caution">
    <text evidence="2">The sequence shown here is derived from an EMBL/GenBank/DDBJ whole genome shotgun (WGS) entry which is preliminary data.</text>
</comment>
<evidence type="ECO:0000256" key="1">
    <source>
        <dbReference type="SAM" id="MobiDB-lite"/>
    </source>
</evidence>
<dbReference type="Proteomes" id="UP000317650">
    <property type="component" value="Chromosome 7"/>
</dbReference>
<dbReference type="EMBL" id="PYDT01000005">
    <property type="protein sequence ID" value="THU60037.1"/>
    <property type="molecule type" value="Genomic_DNA"/>
</dbReference>
<name>A0A4S8JDU3_MUSBA</name>
<organism evidence="2 3">
    <name type="scientific">Musa balbisiana</name>
    <name type="common">Banana</name>
    <dbReference type="NCBI Taxonomy" id="52838"/>
    <lineage>
        <taxon>Eukaryota</taxon>
        <taxon>Viridiplantae</taxon>
        <taxon>Streptophyta</taxon>
        <taxon>Embryophyta</taxon>
        <taxon>Tracheophyta</taxon>
        <taxon>Spermatophyta</taxon>
        <taxon>Magnoliopsida</taxon>
        <taxon>Liliopsida</taxon>
        <taxon>Zingiberales</taxon>
        <taxon>Musaceae</taxon>
        <taxon>Musa</taxon>
    </lineage>
</organism>
<evidence type="ECO:0000313" key="3">
    <source>
        <dbReference type="Proteomes" id="UP000317650"/>
    </source>
</evidence>
<keyword evidence="3" id="KW-1185">Reference proteome</keyword>
<proteinExistence type="predicted"/>
<feature type="compositionally biased region" description="Gly residues" evidence="1">
    <location>
        <begin position="1"/>
        <end position="12"/>
    </location>
</feature>
<feature type="region of interest" description="Disordered" evidence="1">
    <location>
        <begin position="1"/>
        <end position="46"/>
    </location>
</feature>
<dbReference type="AlphaFoldDB" id="A0A4S8JDU3"/>
<evidence type="ECO:0000313" key="2">
    <source>
        <dbReference type="EMBL" id="THU60037.1"/>
    </source>
</evidence>
<gene>
    <name evidence="2" type="ORF">C4D60_Mb07t08400</name>
</gene>
<protein>
    <submittedName>
        <fullName evidence="2">Uncharacterized protein</fullName>
    </submittedName>
</protein>
<accession>A0A4S8JDU3</accession>